<sequence>MTEFVLPELEPLGFKLLKSELTFKRDIGDFQHTIHFQKTKWNSGNEVCQFKPHFGIYSNALKKYYSKNGTKISENPLIHNRQAEYLECWNHELYENSWYDLVNYDNNKVIELLKKNLLNCGMEFFKHSESETGIVDYIMSLNSYYYLTPTLFDICKMYDKREKANELLKWFRNFQKNPEKKFSEDILDSVTERENELKNWLQHRV</sequence>
<dbReference type="RefSeq" id="WP_309727831.1">
    <property type="nucleotide sequence ID" value="NZ_JAVDQA010000003.1"/>
</dbReference>
<comment type="caution">
    <text evidence="1">The sequence shown here is derived from an EMBL/GenBank/DDBJ whole genome shotgun (WGS) entry which is preliminary data.</text>
</comment>
<keyword evidence="2" id="KW-1185">Reference proteome</keyword>
<dbReference type="Proteomes" id="UP001257659">
    <property type="component" value="Unassembled WGS sequence"/>
</dbReference>
<reference evidence="1 2" key="1">
    <citation type="submission" date="2023-07" db="EMBL/GenBank/DDBJ databases">
        <title>Genomic Encyclopedia of Type Strains, Phase IV (KMG-IV): sequencing the most valuable type-strain genomes for metagenomic binning, comparative biology and taxonomic classification.</title>
        <authorList>
            <person name="Goeker M."/>
        </authorList>
    </citation>
    <scope>NUCLEOTIDE SEQUENCE [LARGE SCALE GENOMIC DNA]</scope>
    <source>
        <strain evidence="1 2">DSM 102814</strain>
    </source>
</reference>
<dbReference type="Pfam" id="PF14137">
    <property type="entry name" value="DUF4304"/>
    <property type="match status" value="1"/>
</dbReference>
<dbReference type="EMBL" id="JAVDQA010000003">
    <property type="protein sequence ID" value="MDR6300933.1"/>
    <property type="molecule type" value="Genomic_DNA"/>
</dbReference>
<evidence type="ECO:0000313" key="1">
    <source>
        <dbReference type="EMBL" id="MDR6300933.1"/>
    </source>
</evidence>
<accession>A0ABU1K5P1</accession>
<dbReference type="InterPro" id="IPR025412">
    <property type="entry name" value="DUF4304"/>
</dbReference>
<gene>
    <name evidence="1" type="ORF">GGR31_001576</name>
</gene>
<proteinExistence type="predicted"/>
<organism evidence="1 2">
    <name type="scientific">Mesonia maritima</name>
    <dbReference type="NCBI Taxonomy" id="1793873"/>
    <lineage>
        <taxon>Bacteria</taxon>
        <taxon>Pseudomonadati</taxon>
        <taxon>Bacteroidota</taxon>
        <taxon>Flavobacteriia</taxon>
        <taxon>Flavobacteriales</taxon>
        <taxon>Flavobacteriaceae</taxon>
        <taxon>Mesonia</taxon>
    </lineage>
</organism>
<name>A0ABU1K5P1_9FLAO</name>
<protein>
    <submittedName>
        <fullName evidence="1">Uncharacterized protein</fullName>
    </submittedName>
</protein>
<evidence type="ECO:0000313" key="2">
    <source>
        <dbReference type="Proteomes" id="UP001257659"/>
    </source>
</evidence>